<dbReference type="GO" id="GO:0003676">
    <property type="term" value="F:nucleic acid binding"/>
    <property type="evidence" value="ECO:0007669"/>
    <property type="project" value="InterPro"/>
</dbReference>
<organism evidence="2 4">
    <name type="scientific">Cymbomonas tetramitiformis</name>
    <dbReference type="NCBI Taxonomy" id="36881"/>
    <lineage>
        <taxon>Eukaryota</taxon>
        <taxon>Viridiplantae</taxon>
        <taxon>Chlorophyta</taxon>
        <taxon>Pyramimonadophyceae</taxon>
        <taxon>Pyramimonadales</taxon>
        <taxon>Pyramimonadaceae</taxon>
        <taxon>Cymbomonas</taxon>
    </lineage>
</organism>
<dbReference type="Gene3D" id="3.30.420.10">
    <property type="entry name" value="Ribonuclease H-like superfamily/Ribonuclease H"/>
    <property type="match status" value="1"/>
</dbReference>
<evidence type="ECO:0008006" key="5">
    <source>
        <dbReference type="Google" id="ProtNLM"/>
    </source>
</evidence>
<feature type="region of interest" description="Disordered" evidence="1">
    <location>
        <begin position="209"/>
        <end position="234"/>
    </location>
</feature>
<evidence type="ECO:0000313" key="4">
    <source>
        <dbReference type="Proteomes" id="UP001190700"/>
    </source>
</evidence>
<evidence type="ECO:0000313" key="3">
    <source>
        <dbReference type="EMBL" id="KAK3250999.1"/>
    </source>
</evidence>
<proteinExistence type="predicted"/>
<protein>
    <recommendedName>
        <fullName evidence="5">Transposase</fullName>
    </recommendedName>
</protein>
<gene>
    <name evidence="3" type="ORF">CYMTET_39650</name>
    <name evidence="2" type="ORF">CYMTET_39653</name>
</gene>
<reference evidence="2" key="2">
    <citation type="submission" date="2023-06" db="EMBL/GenBank/DDBJ databases">
        <title>Long-read-based genome assembly of the green algal bacterivore Cymbomonas tetramitiformis.</title>
        <authorList>
            <person name="Gyaltshen Y."/>
            <person name="Rozenberg A."/>
            <person name="Paasch A."/>
            <person name="Burns J.A."/>
            <person name="Warring S."/>
            <person name="Larson R."/>
            <person name="Maurer-Alcala X."/>
            <person name="Dacks J."/>
            <person name="Kim E."/>
        </authorList>
    </citation>
    <scope>NUCLEOTIDE SEQUENCE</scope>
    <source>
        <strain evidence="2">PLY_AMNH</strain>
    </source>
</reference>
<evidence type="ECO:0000313" key="2">
    <source>
        <dbReference type="EMBL" id="KAK3250998.1"/>
    </source>
</evidence>
<sequence length="352" mass="39759">MLLTAVAKPDIAHNFDGKIWIYRCTEIKTALRNSKNYAKGENYEIDTSMTAEKYVEIMYRILGDIKRKLWWAKRGQIKVQCDNASPHASAQKQVAEYAKKLGIILSHQPAQSPDTNINDLGVYSSMQARVDALCARLRVNAESVFEASMQAWSELLPSRIHILFEIKRVALQCIIKFARGNGFRIPHVLGVRKELAPYIHNSVNKYFEEAEETDESEDEDGTECRVDDDGGSCSYKQPAADQQRLVSTSWQAKPQRGNHGKSVALAIYEEDSSDGDHRRKQRKTKHGTDTAKGKAKLVAHTADNVEEMPAPTNAVRDKQVKQRTQKPGAKQPVLRLRPSVLKLRPPVLRLRK</sequence>
<reference evidence="2 4" key="1">
    <citation type="journal article" date="2015" name="Genome Biol. Evol.">
        <title>Comparative Genomics of a Bacterivorous Green Alga Reveals Evolutionary Causalities and Consequences of Phago-Mixotrophic Mode of Nutrition.</title>
        <authorList>
            <person name="Burns J.A."/>
            <person name="Paasch A."/>
            <person name="Narechania A."/>
            <person name="Kim E."/>
        </authorList>
    </citation>
    <scope>NUCLEOTIDE SEQUENCE [LARGE SCALE GENOMIC DNA]</scope>
    <source>
        <strain evidence="2">PLY_AMNH</strain>
    </source>
</reference>
<dbReference type="EMBL" id="LGRX02026351">
    <property type="protein sequence ID" value="KAK3250998.1"/>
    <property type="molecule type" value="Genomic_DNA"/>
</dbReference>
<accession>A0AAE0CAV4</accession>
<name>A0AAE0CAV4_9CHLO</name>
<dbReference type="EMBL" id="LGRX02026350">
    <property type="protein sequence ID" value="KAK3250999.1"/>
    <property type="molecule type" value="Genomic_DNA"/>
</dbReference>
<dbReference type="AlphaFoldDB" id="A0AAE0CAV4"/>
<feature type="compositionally biased region" description="Acidic residues" evidence="1">
    <location>
        <begin position="209"/>
        <end position="221"/>
    </location>
</feature>
<evidence type="ECO:0000256" key="1">
    <source>
        <dbReference type="SAM" id="MobiDB-lite"/>
    </source>
</evidence>
<comment type="caution">
    <text evidence="2">The sequence shown here is derived from an EMBL/GenBank/DDBJ whole genome shotgun (WGS) entry which is preliminary data.</text>
</comment>
<keyword evidence="4" id="KW-1185">Reference proteome</keyword>
<dbReference type="Proteomes" id="UP001190700">
    <property type="component" value="Unassembled WGS sequence"/>
</dbReference>
<dbReference type="InterPro" id="IPR036397">
    <property type="entry name" value="RNaseH_sf"/>
</dbReference>
<dbReference type="PANTHER" id="PTHR47169">
    <property type="entry name" value="OS01G0541250 PROTEIN"/>
    <property type="match status" value="1"/>
</dbReference>
<feature type="region of interest" description="Disordered" evidence="1">
    <location>
        <begin position="269"/>
        <end position="338"/>
    </location>
</feature>